<dbReference type="InParanoid" id="A0A2P5EL92"/>
<dbReference type="AlphaFoldDB" id="A0A2P5EL92"/>
<evidence type="ECO:0000313" key="2">
    <source>
        <dbReference type="Proteomes" id="UP000237000"/>
    </source>
</evidence>
<name>A0A2P5EL92_TREOI</name>
<accession>A0A2P5EL92</accession>
<gene>
    <name evidence="1" type="ORF">TorRG33x02_178930</name>
</gene>
<reference evidence="2" key="1">
    <citation type="submission" date="2016-06" db="EMBL/GenBank/DDBJ databases">
        <title>Parallel loss of symbiosis genes in relatives of nitrogen-fixing non-legume Parasponia.</title>
        <authorList>
            <person name="Van Velzen R."/>
            <person name="Holmer R."/>
            <person name="Bu F."/>
            <person name="Rutten L."/>
            <person name="Van Zeijl A."/>
            <person name="Liu W."/>
            <person name="Santuari L."/>
            <person name="Cao Q."/>
            <person name="Sharma T."/>
            <person name="Shen D."/>
            <person name="Roswanjaya Y."/>
            <person name="Wardhani T."/>
            <person name="Kalhor M.S."/>
            <person name="Jansen J."/>
            <person name="Van den Hoogen J."/>
            <person name="Gungor B."/>
            <person name="Hartog M."/>
            <person name="Hontelez J."/>
            <person name="Verver J."/>
            <person name="Yang W.-C."/>
            <person name="Schijlen E."/>
            <person name="Repin R."/>
            <person name="Schilthuizen M."/>
            <person name="Schranz E."/>
            <person name="Heidstra R."/>
            <person name="Miyata K."/>
            <person name="Fedorova E."/>
            <person name="Kohlen W."/>
            <person name="Bisseling T."/>
            <person name="Smit S."/>
            <person name="Geurts R."/>
        </authorList>
    </citation>
    <scope>NUCLEOTIDE SEQUENCE [LARGE SCALE GENOMIC DNA]</scope>
    <source>
        <strain evidence="2">cv. RG33-2</strain>
    </source>
</reference>
<organism evidence="1 2">
    <name type="scientific">Trema orientale</name>
    <name type="common">Charcoal tree</name>
    <name type="synonym">Celtis orientalis</name>
    <dbReference type="NCBI Taxonomy" id="63057"/>
    <lineage>
        <taxon>Eukaryota</taxon>
        <taxon>Viridiplantae</taxon>
        <taxon>Streptophyta</taxon>
        <taxon>Embryophyta</taxon>
        <taxon>Tracheophyta</taxon>
        <taxon>Spermatophyta</taxon>
        <taxon>Magnoliopsida</taxon>
        <taxon>eudicotyledons</taxon>
        <taxon>Gunneridae</taxon>
        <taxon>Pentapetalae</taxon>
        <taxon>rosids</taxon>
        <taxon>fabids</taxon>
        <taxon>Rosales</taxon>
        <taxon>Cannabaceae</taxon>
        <taxon>Trema</taxon>
    </lineage>
</organism>
<protein>
    <submittedName>
        <fullName evidence="1">Uncharacterized protein</fullName>
    </submittedName>
</protein>
<dbReference type="Proteomes" id="UP000237000">
    <property type="component" value="Unassembled WGS sequence"/>
</dbReference>
<evidence type="ECO:0000313" key="1">
    <source>
        <dbReference type="EMBL" id="PON86327.1"/>
    </source>
</evidence>
<sequence>MCKIKIKIKARNNNKHRITRYKKCHFPQQIEMSCWGKNQLLMGKLQLVGLRTLCRWAARWHKSGGDASLNFRRNNSSAASGVKEVRPNSCIGLNELWAGPN</sequence>
<comment type="caution">
    <text evidence="1">The sequence shown here is derived from an EMBL/GenBank/DDBJ whole genome shotgun (WGS) entry which is preliminary data.</text>
</comment>
<proteinExistence type="predicted"/>
<keyword evidence="2" id="KW-1185">Reference proteome</keyword>
<dbReference type="EMBL" id="JXTC01000134">
    <property type="protein sequence ID" value="PON86327.1"/>
    <property type="molecule type" value="Genomic_DNA"/>
</dbReference>